<proteinExistence type="predicted"/>
<dbReference type="EMBL" id="JAYFUH010000064">
    <property type="protein sequence ID" value="MEA5666962.1"/>
    <property type="molecule type" value="Genomic_DNA"/>
</dbReference>
<evidence type="ECO:0000313" key="1">
    <source>
        <dbReference type="EMBL" id="MEA5666962.1"/>
    </source>
</evidence>
<reference evidence="1 2" key="1">
    <citation type="submission" date="2023-12" db="EMBL/GenBank/DDBJ databases">
        <title>Stenotrophomonas guangdongensis sp. nov., isolated from wilted pepper plants (Capsicum annuum).</title>
        <authorList>
            <person name="Qiu M."/>
            <person name="Li Y."/>
            <person name="Liu Q."/>
            <person name="Zhang X."/>
            <person name="Huang Y."/>
            <person name="Guo R."/>
            <person name="Hu M."/>
            <person name="Zhou J."/>
            <person name="Zhou X."/>
        </authorList>
    </citation>
    <scope>NUCLEOTIDE SEQUENCE [LARGE SCALE GENOMIC DNA]</scope>
    <source>
        <strain evidence="1 2">MH1</strain>
    </source>
</reference>
<dbReference type="RefSeq" id="WP_323438175.1">
    <property type="nucleotide sequence ID" value="NZ_JAYFUH010000064.1"/>
</dbReference>
<name>A0ABU5V1W2_9GAMM</name>
<comment type="caution">
    <text evidence="1">The sequence shown here is derived from an EMBL/GenBank/DDBJ whole genome shotgun (WGS) entry which is preliminary data.</text>
</comment>
<accession>A0ABU5V1W2</accession>
<protein>
    <submittedName>
        <fullName evidence="1">Uncharacterized protein</fullName>
    </submittedName>
</protein>
<gene>
    <name evidence="1" type="ORF">VA603_05360</name>
</gene>
<organism evidence="1 2">
    <name type="scientific">Stenotrophomonas capsici</name>
    <dbReference type="NCBI Taxonomy" id="3110230"/>
    <lineage>
        <taxon>Bacteria</taxon>
        <taxon>Pseudomonadati</taxon>
        <taxon>Pseudomonadota</taxon>
        <taxon>Gammaproteobacteria</taxon>
        <taxon>Lysobacterales</taxon>
        <taxon>Lysobacteraceae</taxon>
        <taxon>Stenotrophomonas</taxon>
    </lineage>
</organism>
<keyword evidence="2" id="KW-1185">Reference proteome</keyword>
<dbReference type="Proteomes" id="UP001301653">
    <property type="component" value="Unassembled WGS sequence"/>
</dbReference>
<sequence length="254" mass="28618">MDRAATTEAWWAAADAASLRGQLDLREHPLAVATGSQAKEQRERWMMTRWLTAWSPHLAYPVQVHKRESPDFLVDTGTGRVGVECMEVVPESFKQLQAKLSGINSGWVRPAAHHRQGDGRAEWDSPLMRQLLADTYEGSPWIGDEPERLWVEVMRWAVQKKREVLHKPAFAVQPCNVLLLYDNWPLPPVAFIEDVAEEALRDWGGAALDALSAQLMASDAHADFQQVDILREGWLLSFTTTGVQRMRYVPPVAG</sequence>
<evidence type="ECO:0000313" key="2">
    <source>
        <dbReference type="Proteomes" id="UP001301653"/>
    </source>
</evidence>